<comment type="caution">
    <text evidence="2">The sequence shown here is derived from an EMBL/GenBank/DDBJ whole genome shotgun (WGS) entry which is preliminary data.</text>
</comment>
<feature type="region of interest" description="Disordered" evidence="1">
    <location>
        <begin position="141"/>
        <end position="176"/>
    </location>
</feature>
<dbReference type="PANTHER" id="PTHR34547">
    <property type="entry name" value="YACP-LIKE NYN DOMAIN PROTEIN"/>
    <property type="match status" value="1"/>
</dbReference>
<reference evidence="2" key="1">
    <citation type="journal article" date="2020" name="mSystems">
        <title>Genome- and Community-Level Interaction Insights into Carbon Utilization and Element Cycling Functions of Hydrothermarchaeota in Hydrothermal Sediment.</title>
        <authorList>
            <person name="Zhou Z."/>
            <person name="Liu Y."/>
            <person name="Xu W."/>
            <person name="Pan J."/>
            <person name="Luo Z.H."/>
            <person name="Li M."/>
        </authorList>
    </citation>
    <scope>NUCLEOTIDE SEQUENCE [LARGE SCALE GENOMIC DNA]</scope>
    <source>
        <strain evidence="2">SpSt-477</strain>
    </source>
</reference>
<proteinExistence type="predicted"/>
<accession>A0A7C4MQ12</accession>
<gene>
    <name evidence="2" type="ORF">ENS29_05560</name>
</gene>
<evidence type="ECO:0008006" key="3">
    <source>
        <dbReference type="Google" id="ProtNLM"/>
    </source>
</evidence>
<name>A0A7C4MQ12_9BACT</name>
<dbReference type="AlphaFoldDB" id="A0A7C4MQ12"/>
<dbReference type="Pfam" id="PF05991">
    <property type="entry name" value="NYN_YacP"/>
    <property type="match status" value="1"/>
</dbReference>
<sequence>MSLHIIIDGYNLIRQTPELAELDRLDLELGRDALIERLSAYKRIKPNRITVVFDGTQALAVGPYQEKRSGISILYSQAGEIADGVIKRMADRERERAVVVSSDRDVAHHAERAGCAVLRSEDFARKLTHACWYGNGSDASEIAEETGGWRPTTRKKGPSRKLPRKQRKNRLRIDQL</sequence>
<feature type="compositionally biased region" description="Basic residues" evidence="1">
    <location>
        <begin position="152"/>
        <end position="170"/>
    </location>
</feature>
<evidence type="ECO:0000256" key="1">
    <source>
        <dbReference type="SAM" id="MobiDB-lite"/>
    </source>
</evidence>
<organism evidence="2">
    <name type="scientific">Desulfatirhabdium butyrativorans</name>
    <dbReference type="NCBI Taxonomy" id="340467"/>
    <lineage>
        <taxon>Bacteria</taxon>
        <taxon>Pseudomonadati</taxon>
        <taxon>Thermodesulfobacteriota</taxon>
        <taxon>Desulfobacteria</taxon>
        <taxon>Desulfobacterales</taxon>
        <taxon>Desulfatirhabdiaceae</taxon>
        <taxon>Desulfatirhabdium</taxon>
    </lineage>
</organism>
<dbReference type="InterPro" id="IPR010298">
    <property type="entry name" value="YacP-like"/>
</dbReference>
<dbReference type="PANTHER" id="PTHR34547:SF1">
    <property type="entry name" value="YACP-LIKE NYN DOMAIN PROTEIN"/>
    <property type="match status" value="1"/>
</dbReference>
<protein>
    <recommendedName>
        <fullName evidence="3">NYN domain-containing protein</fullName>
    </recommendedName>
</protein>
<dbReference type="EMBL" id="DSUH01000126">
    <property type="protein sequence ID" value="HGU32306.1"/>
    <property type="molecule type" value="Genomic_DNA"/>
</dbReference>
<evidence type="ECO:0000313" key="2">
    <source>
        <dbReference type="EMBL" id="HGU32306.1"/>
    </source>
</evidence>